<keyword evidence="5" id="KW-0862">Zinc</keyword>
<reference evidence="10" key="1">
    <citation type="submission" date="2018-06" db="EMBL/GenBank/DDBJ databases">
        <authorList>
            <person name="Zhirakovskaya E."/>
        </authorList>
    </citation>
    <scope>NUCLEOTIDE SEQUENCE</scope>
</reference>
<dbReference type="HAMAP" id="MF_01633">
    <property type="entry name" value="QueC"/>
    <property type="match status" value="1"/>
</dbReference>
<dbReference type="GO" id="GO:0016874">
    <property type="term" value="F:ligase activity"/>
    <property type="evidence" value="ECO:0007669"/>
    <property type="project" value="UniProtKB-KW"/>
</dbReference>
<evidence type="ECO:0000256" key="2">
    <source>
        <dbReference type="ARBA" id="ARBA00022598"/>
    </source>
</evidence>
<evidence type="ECO:0000256" key="3">
    <source>
        <dbReference type="ARBA" id="ARBA00022723"/>
    </source>
</evidence>
<dbReference type="NCBIfam" id="TIGR00364">
    <property type="entry name" value="7-cyano-7-deazaguanine synthase QueC"/>
    <property type="match status" value="1"/>
</dbReference>
<sequence length="232" mass="25313">MPQSQPIKKAVILLSGGLDSATSLAIAQSQGYECHTISFDYGQRTHSELVAAERLSKEMKALSHRVMEVNMNQIGGSALTDDQIDVPTDGVDKMDIPVTYVPARNTIFLSFSLALAEVLDANDIFIGVNAVDYSGYPDCRPAYIEAYEKMANLATRSGVEGHQLHIQTPLMALTKAEIIQKGIALGVNYRLTVSCYQADELSRACGLCDSCRLRKQGFWEAGVVDPTLYQSS</sequence>
<protein>
    <recommendedName>
        <fullName evidence="8">7-cyano-7-deazaguanine synthase</fullName>
        <ecNumber evidence="8">6.3.4.20</ecNumber>
    </recommendedName>
</protein>
<dbReference type="Gene3D" id="3.40.50.620">
    <property type="entry name" value="HUPs"/>
    <property type="match status" value="1"/>
</dbReference>
<dbReference type="SUPFAM" id="SSF52402">
    <property type="entry name" value="Adenine nucleotide alpha hydrolases-like"/>
    <property type="match status" value="1"/>
</dbReference>
<keyword evidence="3" id="KW-0479">Metal-binding</keyword>
<evidence type="ECO:0000256" key="7">
    <source>
        <dbReference type="ARBA" id="ARBA00037993"/>
    </source>
</evidence>
<keyword evidence="4" id="KW-0547">Nucleotide-binding</keyword>
<comment type="pathway">
    <text evidence="1">Purine metabolism; 7-cyano-7-deazaguanine biosynthesis.</text>
</comment>
<keyword evidence="2 10" id="KW-0436">Ligase</keyword>
<proteinExistence type="inferred from homology"/>
<dbReference type="EC" id="6.3.4.20" evidence="8"/>
<dbReference type="Pfam" id="PF06508">
    <property type="entry name" value="QueC"/>
    <property type="match status" value="1"/>
</dbReference>
<organism evidence="10">
    <name type="scientific">hydrothermal vent metagenome</name>
    <dbReference type="NCBI Taxonomy" id="652676"/>
    <lineage>
        <taxon>unclassified sequences</taxon>
        <taxon>metagenomes</taxon>
        <taxon>ecological metagenomes</taxon>
    </lineage>
</organism>
<dbReference type="GO" id="GO:0046872">
    <property type="term" value="F:metal ion binding"/>
    <property type="evidence" value="ECO:0007669"/>
    <property type="project" value="UniProtKB-KW"/>
</dbReference>
<dbReference type="PANTHER" id="PTHR42914:SF1">
    <property type="entry name" value="7-CYANO-7-DEAZAGUANINE SYNTHASE"/>
    <property type="match status" value="1"/>
</dbReference>
<dbReference type="PIRSF" id="PIRSF006293">
    <property type="entry name" value="ExsB"/>
    <property type="match status" value="1"/>
</dbReference>
<name>A0A3B0WD31_9ZZZZ</name>
<keyword evidence="6" id="KW-0067">ATP-binding</keyword>
<evidence type="ECO:0000313" key="10">
    <source>
        <dbReference type="EMBL" id="VAW49122.1"/>
    </source>
</evidence>
<dbReference type="GO" id="GO:0005524">
    <property type="term" value="F:ATP binding"/>
    <property type="evidence" value="ECO:0007669"/>
    <property type="project" value="UniProtKB-KW"/>
</dbReference>
<gene>
    <name evidence="10" type="ORF">MNBD_GAMMA03-628</name>
</gene>
<evidence type="ECO:0000256" key="8">
    <source>
        <dbReference type="ARBA" id="ARBA00039149"/>
    </source>
</evidence>
<dbReference type="InterPro" id="IPR014729">
    <property type="entry name" value="Rossmann-like_a/b/a_fold"/>
</dbReference>
<evidence type="ECO:0000256" key="4">
    <source>
        <dbReference type="ARBA" id="ARBA00022741"/>
    </source>
</evidence>
<accession>A0A3B0WD31</accession>
<dbReference type="PANTHER" id="PTHR42914">
    <property type="entry name" value="7-CYANO-7-DEAZAGUANINE SYNTHASE"/>
    <property type="match status" value="1"/>
</dbReference>
<dbReference type="CDD" id="cd01995">
    <property type="entry name" value="QueC-like"/>
    <property type="match status" value="1"/>
</dbReference>
<dbReference type="AlphaFoldDB" id="A0A3B0WD31"/>
<comment type="similarity">
    <text evidence="7">Belongs to the QueC family.</text>
</comment>
<dbReference type="InterPro" id="IPR018317">
    <property type="entry name" value="QueC"/>
</dbReference>
<evidence type="ECO:0000256" key="5">
    <source>
        <dbReference type="ARBA" id="ARBA00022833"/>
    </source>
</evidence>
<evidence type="ECO:0000256" key="1">
    <source>
        <dbReference type="ARBA" id="ARBA00005061"/>
    </source>
</evidence>
<comment type="catalytic activity">
    <reaction evidence="9">
        <text>7-carboxy-7-carbaguanine + NH4(+) + 2 ATP = 7-cyano-7-carbaguanine + 2 AMP + 2 diphosphate + 2 H(+)</text>
        <dbReference type="Rhea" id="RHEA:27982"/>
        <dbReference type="ChEBI" id="CHEBI:15378"/>
        <dbReference type="ChEBI" id="CHEBI:28938"/>
        <dbReference type="ChEBI" id="CHEBI:30616"/>
        <dbReference type="ChEBI" id="CHEBI:33019"/>
        <dbReference type="ChEBI" id="CHEBI:45075"/>
        <dbReference type="ChEBI" id="CHEBI:61036"/>
        <dbReference type="ChEBI" id="CHEBI:456215"/>
        <dbReference type="EC" id="6.3.4.20"/>
    </reaction>
</comment>
<evidence type="ECO:0000256" key="9">
    <source>
        <dbReference type="ARBA" id="ARBA00047890"/>
    </source>
</evidence>
<dbReference type="EMBL" id="UOFC01000257">
    <property type="protein sequence ID" value="VAW49122.1"/>
    <property type="molecule type" value="Genomic_DNA"/>
</dbReference>
<evidence type="ECO:0000256" key="6">
    <source>
        <dbReference type="ARBA" id="ARBA00022840"/>
    </source>
</evidence>